<gene>
    <name evidence="1" type="ORF">EDF64_11129</name>
</gene>
<evidence type="ECO:0000313" key="2">
    <source>
        <dbReference type="Proteomes" id="UP000295764"/>
    </source>
</evidence>
<dbReference type="RefSeq" id="WP_133520660.1">
    <property type="nucleotide sequence ID" value="NZ_SNVW01000011.1"/>
</dbReference>
<proteinExistence type="predicted"/>
<dbReference type="OrthoDB" id="5070029at2"/>
<comment type="caution">
    <text evidence="1">The sequence shown here is derived from an EMBL/GenBank/DDBJ whole genome shotgun (WGS) entry which is preliminary data.</text>
</comment>
<protein>
    <submittedName>
        <fullName evidence="1">Uncharacterized protein</fullName>
    </submittedName>
</protein>
<evidence type="ECO:0000313" key="1">
    <source>
        <dbReference type="EMBL" id="TDN42554.1"/>
    </source>
</evidence>
<dbReference type="AlphaFoldDB" id="A0A4R6DE88"/>
<dbReference type="Proteomes" id="UP000295764">
    <property type="component" value="Unassembled WGS sequence"/>
</dbReference>
<dbReference type="EMBL" id="SNVW01000011">
    <property type="protein sequence ID" value="TDN42554.1"/>
    <property type="molecule type" value="Genomic_DNA"/>
</dbReference>
<organism evidence="1 2">
    <name type="scientific">Curtobacterium flaccumfaciens</name>
    <dbReference type="NCBI Taxonomy" id="2035"/>
    <lineage>
        <taxon>Bacteria</taxon>
        <taxon>Bacillati</taxon>
        <taxon>Actinomycetota</taxon>
        <taxon>Actinomycetes</taxon>
        <taxon>Micrococcales</taxon>
        <taxon>Microbacteriaceae</taxon>
        <taxon>Curtobacterium</taxon>
    </lineage>
</organism>
<accession>A0A4R6DE88</accession>
<sequence length="179" mass="19531">MITPELEAEVLGLRAEAAEIQKDYGRQRKNIESDGNLSDAGKVAELADAKAQAKAEAAQLRDKEIGLVKGRIRNLQTKLDAKIGYGATDIIAFRDAQDRAERVADKDMAARLMGQALRSNDRTMAHALFRKASENGWSEAVKQFAAEHPDSAAAAEEIESLEKVLTSGSFQRTLSYLIA</sequence>
<reference evidence="1 2" key="1">
    <citation type="submission" date="2019-03" db="EMBL/GenBank/DDBJ databases">
        <title>Genomic analyses of the natural microbiome of Caenorhabditis elegans.</title>
        <authorList>
            <person name="Samuel B."/>
        </authorList>
    </citation>
    <scope>NUCLEOTIDE SEQUENCE [LARGE SCALE GENOMIC DNA]</scope>
    <source>
        <strain evidence="1 2">JUb65</strain>
    </source>
</reference>
<name>A0A4R6DE88_9MICO</name>